<keyword evidence="2" id="KW-1133">Transmembrane helix</keyword>
<dbReference type="EMBL" id="SLUN01000013">
    <property type="protein sequence ID" value="TCL68485.1"/>
    <property type="molecule type" value="Genomic_DNA"/>
</dbReference>
<keyword evidence="2" id="KW-0472">Membrane</keyword>
<dbReference type="RefSeq" id="WP_132014474.1">
    <property type="nucleotide sequence ID" value="NZ_SLUN01000013.1"/>
</dbReference>
<dbReference type="OrthoDB" id="9770408at2"/>
<dbReference type="Pfam" id="PF09323">
    <property type="entry name" value="DUF1980"/>
    <property type="match status" value="1"/>
</dbReference>
<dbReference type="InterPro" id="IPR048493">
    <property type="entry name" value="DUF1980_N"/>
</dbReference>
<evidence type="ECO:0000259" key="3">
    <source>
        <dbReference type="Pfam" id="PF09323"/>
    </source>
</evidence>
<feature type="transmembrane region" description="Helical" evidence="2">
    <location>
        <begin position="6"/>
        <end position="25"/>
    </location>
</feature>
<feature type="domain" description="DUF1980" evidence="4">
    <location>
        <begin position="189"/>
        <end position="272"/>
    </location>
</feature>
<evidence type="ECO:0000259" key="4">
    <source>
        <dbReference type="Pfam" id="PF21537"/>
    </source>
</evidence>
<protein>
    <submittedName>
        <fullName evidence="5">Putative repeat protein (TIGR03943 family)</fullName>
    </submittedName>
</protein>
<dbReference type="Proteomes" id="UP000295008">
    <property type="component" value="Unassembled WGS sequence"/>
</dbReference>
<evidence type="ECO:0000256" key="1">
    <source>
        <dbReference type="SAM" id="MobiDB-lite"/>
    </source>
</evidence>
<keyword evidence="2" id="KW-0812">Transmembrane</keyword>
<gene>
    <name evidence="5" type="ORF">EDC14_101325</name>
</gene>
<feature type="region of interest" description="Disordered" evidence="1">
    <location>
        <begin position="114"/>
        <end position="134"/>
    </location>
</feature>
<name>A0A4R1RQ32_HYDET</name>
<dbReference type="InterPro" id="IPR052955">
    <property type="entry name" value="UPF0703_membrane_permease"/>
</dbReference>
<dbReference type="PANTHER" id="PTHR40047:SF1">
    <property type="entry name" value="UPF0703 PROTEIN YCGQ"/>
    <property type="match status" value="1"/>
</dbReference>
<accession>A0A4R1RQ32</accession>
<reference evidence="5 6" key="1">
    <citation type="submission" date="2019-03" db="EMBL/GenBank/DDBJ databases">
        <title>Genomic Encyclopedia of Type Strains, Phase IV (KMG-IV): sequencing the most valuable type-strain genomes for metagenomic binning, comparative biology and taxonomic classification.</title>
        <authorList>
            <person name="Goeker M."/>
        </authorList>
    </citation>
    <scope>NUCLEOTIDE SEQUENCE [LARGE SCALE GENOMIC DNA]</scope>
    <source>
        <strain evidence="5 6">LX-B</strain>
    </source>
</reference>
<feature type="domain" description="DUF1980" evidence="3">
    <location>
        <begin position="10"/>
        <end position="109"/>
    </location>
</feature>
<dbReference type="InterPro" id="IPR048447">
    <property type="entry name" value="DUF1980_C"/>
</dbReference>
<evidence type="ECO:0000313" key="6">
    <source>
        <dbReference type="Proteomes" id="UP000295008"/>
    </source>
</evidence>
<comment type="caution">
    <text evidence="5">The sequence shown here is derived from an EMBL/GenBank/DDBJ whole genome shotgun (WGS) entry which is preliminary data.</text>
</comment>
<evidence type="ECO:0000256" key="2">
    <source>
        <dbReference type="SAM" id="Phobius"/>
    </source>
</evidence>
<dbReference type="AlphaFoldDB" id="A0A4R1RQ32"/>
<proteinExistence type="predicted"/>
<dbReference type="PANTHER" id="PTHR40047">
    <property type="entry name" value="UPF0703 PROTEIN YCGQ"/>
    <property type="match status" value="1"/>
</dbReference>
<keyword evidence="6" id="KW-1185">Reference proteome</keyword>
<sequence length="300" mass="32538">MNRYKTYFTTIVLSGYFIFLFFLLRTGTIRKFINPRLSFLTVITLVILGAMILYNLARIAAERNSRHPAGGSGHEAHCGHHHREGVAPSSYLLFVPVLMSLLIAPQSLSYSGNSAPPLPASQPPAGDSGWKLSSSGTAQLSNGAASYSLSDQPAAGAAATPAVAAGAATEYTQLEIGDIIFDTLKAPRQKLLRSRIRLIGKVLRSPLLKPDEIVLYRMIITCCAADGLAAGVRVKLPGPASFQAEEWVGVEGTLQLLPFDPKLQSIDPIISMVTPEKIYPYFTATTVYKVDPPRDEYLYP</sequence>
<dbReference type="InterPro" id="IPR015402">
    <property type="entry name" value="DUF1980"/>
</dbReference>
<dbReference type="Pfam" id="PF21537">
    <property type="entry name" value="DUF1980_C"/>
    <property type="match status" value="1"/>
</dbReference>
<evidence type="ECO:0000313" key="5">
    <source>
        <dbReference type="EMBL" id="TCL68485.1"/>
    </source>
</evidence>
<dbReference type="NCBIfam" id="TIGR03943">
    <property type="entry name" value="TIGR03943 family putative permease subunit"/>
    <property type="match status" value="1"/>
</dbReference>
<organism evidence="5 6">
    <name type="scientific">Hydrogenispora ethanolica</name>
    <dbReference type="NCBI Taxonomy" id="1082276"/>
    <lineage>
        <taxon>Bacteria</taxon>
        <taxon>Bacillati</taxon>
        <taxon>Bacillota</taxon>
        <taxon>Hydrogenispora</taxon>
    </lineage>
</organism>
<feature type="transmembrane region" description="Helical" evidence="2">
    <location>
        <begin position="37"/>
        <end position="57"/>
    </location>
</feature>